<keyword evidence="2" id="KW-1133">Transmembrane helix</keyword>
<evidence type="ECO:0000256" key="1">
    <source>
        <dbReference type="SAM" id="MobiDB-lite"/>
    </source>
</evidence>
<feature type="compositionally biased region" description="Low complexity" evidence="1">
    <location>
        <begin position="803"/>
        <end position="818"/>
    </location>
</feature>
<feature type="region of interest" description="Disordered" evidence="1">
    <location>
        <begin position="761"/>
        <end position="860"/>
    </location>
</feature>
<proteinExistence type="predicted"/>
<dbReference type="SMART" id="SM00047">
    <property type="entry name" value="LYZ2"/>
    <property type="match status" value="1"/>
</dbReference>
<dbReference type="EMBL" id="DVOB01000180">
    <property type="protein sequence ID" value="HIU96706.1"/>
    <property type="molecule type" value="Genomic_DNA"/>
</dbReference>
<keyword evidence="2" id="KW-0472">Membrane</keyword>
<dbReference type="GO" id="GO:0004040">
    <property type="term" value="F:amidase activity"/>
    <property type="evidence" value="ECO:0007669"/>
    <property type="project" value="InterPro"/>
</dbReference>
<comment type="caution">
    <text evidence="4">The sequence shown here is derived from an EMBL/GenBank/DDBJ whole genome shotgun (WGS) entry which is preliminary data.</text>
</comment>
<dbReference type="Gene3D" id="2.60.40.3630">
    <property type="match status" value="1"/>
</dbReference>
<feature type="compositionally biased region" description="Low complexity" evidence="1">
    <location>
        <begin position="829"/>
        <end position="852"/>
    </location>
</feature>
<keyword evidence="2" id="KW-0812">Transmembrane</keyword>
<dbReference type="Pfam" id="PF07523">
    <property type="entry name" value="Big_3"/>
    <property type="match status" value="1"/>
</dbReference>
<protein>
    <submittedName>
        <fullName evidence="4">Glucosaminidase domain-containing protein</fullName>
    </submittedName>
</protein>
<feature type="region of interest" description="Disordered" evidence="1">
    <location>
        <begin position="1"/>
        <end position="30"/>
    </location>
</feature>
<dbReference type="AlphaFoldDB" id="A0A9D1N8T9"/>
<accession>A0A9D1N8T9</accession>
<reference evidence="4" key="2">
    <citation type="journal article" date="2021" name="PeerJ">
        <title>Extensive microbial diversity within the chicken gut microbiome revealed by metagenomics and culture.</title>
        <authorList>
            <person name="Gilroy R."/>
            <person name="Ravi A."/>
            <person name="Getino M."/>
            <person name="Pursley I."/>
            <person name="Horton D.L."/>
            <person name="Alikhan N.F."/>
            <person name="Baker D."/>
            <person name="Gharbi K."/>
            <person name="Hall N."/>
            <person name="Watson M."/>
            <person name="Adriaenssens E.M."/>
            <person name="Foster-Nyarko E."/>
            <person name="Jarju S."/>
            <person name="Secka A."/>
            <person name="Antonio M."/>
            <person name="Oren A."/>
            <person name="Chaudhuri R.R."/>
            <person name="La Ragione R."/>
            <person name="Hildebrand F."/>
            <person name="Pallen M.J."/>
        </authorList>
    </citation>
    <scope>NUCLEOTIDE SEQUENCE</scope>
    <source>
        <strain evidence="4">ChiSjej4B22-8349</strain>
    </source>
</reference>
<evidence type="ECO:0000313" key="5">
    <source>
        <dbReference type="Proteomes" id="UP000824130"/>
    </source>
</evidence>
<name>A0A9D1N8T9_9FIRM</name>
<evidence type="ECO:0000259" key="3">
    <source>
        <dbReference type="PROSITE" id="PS50835"/>
    </source>
</evidence>
<feature type="domain" description="Ig-like" evidence="3">
    <location>
        <begin position="543"/>
        <end position="635"/>
    </location>
</feature>
<reference evidence="4" key="1">
    <citation type="submission" date="2020-10" db="EMBL/GenBank/DDBJ databases">
        <authorList>
            <person name="Gilroy R."/>
        </authorList>
    </citation>
    <scope>NUCLEOTIDE SEQUENCE</scope>
    <source>
        <strain evidence="4">ChiSjej4B22-8349</strain>
    </source>
</reference>
<feature type="compositionally biased region" description="Acidic residues" evidence="1">
    <location>
        <begin position="12"/>
        <end position="22"/>
    </location>
</feature>
<dbReference type="PROSITE" id="PS50835">
    <property type="entry name" value="IG_LIKE"/>
    <property type="match status" value="1"/>
</dbReference>
<dbReference type="InterPro" id="IPR007110">
    <property type="entry name" value="Ig-like_dom"/>
</dbReference>
<sequence>MTSMDVNGNIEEVGDTDGSMEDEAVKNPSAQSKLRSASSTTYVVNFNTKSNETTSYTEYGTGASGYTNGDYGADAAYLGTENGKVKFMLSGVIGLVSSSEVEVIPLSEAAVVSGYYVSSGRLIHGIVCDMTTPGYRTTLDNGEAPSYLKSGTTYYSYDGHYFYTNYATMLSDYRNNTRDNSVNPDDPYYNYYQYLPMRSTTSYSSSTLNSMINSKVSSSSKMYNIGSTIVTNQDTYGVNGLLMAGIAANESAWGTSSICQSKNNLFGLNAVDSSPGTSADTFASVAACIQDFANGYMSRGYLDPEDWRYFGGFLGNKGSGLNVKYASDPYWGEKAANVAYTLDKSQGSQDYDKYTIGIKDTINSNHDTVNVRNGASTSSTVLYDTGAVSNYAVLILDETATNSFYRIQSDGVLNSGRTALNSSSGQYSFSSMYAYISSDYVDVVNDGSSTEESEPEPATLSSISITTAPTKTSYTEGEKFDVTGMKVTAKWSDGTATDVSGSVSYSTDALKTSDTSVTISYTSGGVTKTASQAITVKAKATVDEVKIDPSEISLEQGSSRTFGVAVLGTGDPSQEVTWSVQGNESDSTSIDENGKLTIGEDESAKTLTVKATSTVDSSKSASATVTVTAKAEEVSDDLQLVDEETGLEVSAVFGDGVDPEKVQLTVESIDEKDDSYETLVEPVSDMDILGVYDVSLSETAESIVLTFDVGEEYDGKDITVLHYKEVDDVTYMETYVVTAEKGKVAVELDSLSPIVLAVESAAGDSDTSEDDTSAGSDNAVDNGVSGGSESDSTGGSGEEVQSDDSGNSGDANGSGNEEGSTDTVTASNDQTTTGDGSADGTSDTTAGSTDAAAQDDKSAATGDASLIGLWMMLATAAALGATVLIITRKKRIDS</sequence>
<dbReference type="Proteomes" id="UP000824130">
    <property type="component" value="Unassembled WGS sequence"/>
</dbReference>
<evidence type="ECO:0000256" key="2">
    <source>
        <dbReference type="SAM" id="Phobius"/>
    </source>
</evidence>
<feature type="transmembrane region" description="Helical" evidence="2">
    <location>
        <begin position="867"/>
        <end position="886"/>
    </location>
</feature>
<gene>
    <name evidence="4" type="ORF">IAD25_08405</name>
</gene>
<organism evidence="4 5">
    <name type="scientific">Candidatus Allocopromorpha excrementipullorum</name>
    <dbReference type="NCBI Taxonomy" id="2840743"/>
    <lineage>
        <taxon>Bacteria</taxon>
        <taxon>Bacillati</taxon>
        <taxon>Bacillota</taxon>
        <taxon>Clostridia</taxon>
        <taxon>Eubacteriales</taxon>
        <taxon>Eubacteriaceae</taxon>
        <taxon>Eubacteriaceae incertae sedis</taxon>
        <taxon>Candidatus Allocopromorpha</taxon>
    </lineage>
</organism>
<dbReference type="Pfam" id="PF01832">
    <property type="entry name" value="Glucosaminidase"/>
    <property type="match status" value="1"/>
</dbReference>
<evidence type="ECO:0000313" key="4">
    <source>
        <dbReference type="EMBL" id="HIU96706.1"/>
    </source>
</evidence>
<dbReference type="InterPro" id="IPR022038">
    <property type="entry name" value="Ig-like_bact"/>
</dbReference>
<dbReference type="Gene3D" id="2.60.40.1080">
    <property type="match status" value="1"/>
</dbReference>
<dbReference type="InterPro" id="IPR002901">
    <property type="entry name" value="MGlyc_endo_b_GlcNAc-like_dom"/>
</dbReference>
<dbReference type="Gene3D" id="1.10.530.10">
    <property type="match status" value="1"/>
</dbReference>